<dbReference type="PRINTS" id="PR00111">
    <property type="entry name" value="ABHYDROLASE"/>
</dbReference>
<dbReference type="Pfam" id="PF00561">
    <property type="entry name" value="Abhydrolase_1"/>
    <property type="match status" value="1"/>
</dbReference>
<dbReference type="PANTHER" id="PTHR43798:SF31">
    <property type="entry name" value="AB HYDROLASE SUPERFAMILY PROTEIN YCLE"/>
    <property type="match status" value="1"/>
</dbReference>
<sequence length="224" mass="25360">MSMKRPLVILHGWNLSAAKFIPLSRELKKLGYRIYVPDLPGFGKNQKVEKPLNLSDYAIFVEAYLKKHKISKAVIIGHSFGGRIALKMAAAKNGNLVALVLTGTPGFLPLPKIKVLFFMLLAKIGGLFFSLPIINRLDRIMRKILYRTAGASDFYHTKENMRQTFKNIVREELSPYLKKINTPTLLLWGRDDGIVPLSVAFRMSKTISRVQLQIIFCRNFSLPG</sequence>
<feature type="domain" description="AB hydrolase-1" evidence="3">
    <location>
        <begin position="6"/>
        <end position="216"/>
    </location>
</feature>
<protein>
    <recommendedName>
        <fullName evidence="3">AB hydrolase-1 domain-containing protein</fullName>
    </recommendedName>
</protein>
<accession>A0A0G0ZA39</accession>
<dbReference type="AlphaFoldDB" id="A0A0G0ZA39"/>
<dbReference type="InterPro" id="IPR029058">
    <property type="entry name" value="AB_hydrolase_fold"/>
</dbReference>
<dbReference type="Proteomes" id="UP000034320">
    <property type="component" value="Unassembled WGS sequence"/>
</dbReference>
<dbReference type="PANTHER" id="PTHR43798">
    <property type="entry name" value="MONOACYLGLYCEROL LIPASE"/>
    <property type="match status" value="1"/>
</dbReference>
<keyword evidence="2" id="KW-1133">Transmembrane helix</keyword>
<dbReference type="GO" id="GO:0016787">
    <property type="term" value="F:hydrolase activity"/>
    <property type="evidence" value="ECO:0007669"/>
    <property type="project" value="UniProtKB-KW"/>
</dbReference>
<reference evidence="4 5" key="1">
    <citation type="journal article" date="2015" name="Nature">
        <title>rRNA introns, odd ribosomes, and small enigmatic genomes across a large radiation of phyla.</title>
        <authorList>
            <person name="Brown C.T."/>
            <person name="Hug L.A."/>
            <person name="Thomas B.C."/>
            <person name="Sharon I."/>
            <person name="Castelle C.J."/>
            <person name="Singh A."/>
            <person name="Wilkins M.J."/>
            <person name="Williams K.H."/>
            <person name="Banfield J.F."/>
        </authorList>
    </citation>
    <scope>NUCLEOTIDE SEQUENCE [LARGE SCALE GENOMIC DNA]</scope>
</reference>
<keyword evidence="1" id="KW-0378">Hydrolase</keyword>
<feature type="transmembrane region" description="Helical" evidence="2">
    <location>
        <begin position="115"/>
        <end position="134"/>
    </location>
</feature>
<keyword evidence="2" id="KW-0812">Transmembrane</keyword>
<name>A0A0G0ZA39_9BACT</name>
<evidence type="ECO:0000256" key="1">
    <source>
        <dbReference type="ARBA" id="ARBA00022801"/>
    </source>
</evidence>
<dbReference type="InterPro" id="IPR000073">
    <property type="entry name" value="AB_hydrolase_1"/>
</dbReference>
<keyword evidence="2" id="KW-0472">Membrane</keyword>
<evidence type="ECO:0000256" key="2">
    <source>
        <dbReference type="SAM" id="Phobius"/>
    </source>
</evidence>
<dbReference type="EMBL" id="LCDD01000034">
    <property type="protein sequence ID" value="KKS45570.1"/>
    <property type="molecule type" value="Genomic_DNA"/>
</dbReference>
<comment type="caution">
    <text evidence="4">The sequence shown here is derived from an EMBL/GenBank/DDBJ whole genome shotgun (WGS) entry which is preliminary data.</text>
</comment>
<dbReference type="InterPro" id="IPR050266">
    <property type="entry name" value="AB_hydrolase_sf"/>
</dbReference>
<evidence type="ECO:0000313" key="5">
    <source>
        <dbReference type="Proteomes" id="UP000034320"/>
    </source>
</evidence>
<proteinExistence type="predicted"/>
<organism evidence="4 5">
    <name type="scientific">Candidatus Gottesmanbacteria bacterium GW2011_GWA2_42_18</name>
    <dbReference type="NCBI Taxonomy" id="1618442"/>
    <lineage>
        <taxon>Bacteria</taxon>
        <taxon>Candidatus Gottesmaniibacteriota</taxon>
    </lineage>
</organism>
<evidence type="ECO:0000313" key="4">
    <source>
        <dbReference type="EMBL" id="KKS45570.1"/>
    </source>
</evidence>
<gene>
    <name evidence="4" type="ORF">UV09_C0034G0009</name>
</gene>
<dbReference type="GO" id="GO:0016020">
    <property type="term" value="C:membrane"/>
    <property type="evidence" value="ECO:0007669"/>
    <property type="project" value="TreeGrafter"/>
</dbReference>
<dbReference type="Gene3D" id="3.40.50.1820">
    <property type="entry name" value="alpha/beta hydrolase"/>
    <property type="match status" value="1"/>
</dbReference>
<evidence type="ECO:0000259" key="3">
    <source>
        <dbReference type="Pfam" id="PF00561"/>
    </source>
</evidence>
<dbReference type="SUPFAM" id="SSF53474">
    <property type="entry name" value="alpha/beta-Hydrolases"/>
    <property type="match status" value="1"/>
</dbReference>